<reference evidence="3 4" key="1">
    <citation type="submission" date="2015-08" db="EMBL/GenBank/DDBJ databases">
        <authorList>
            <person name="Babu N.S."/>
            <person name="Beckwith C.J."/>
            <person name="Beseler K.G."/>
            <person name="Brison A."/>
            <person name="Carone J.V."/>
            <person name="Caskin T.P."/>
            <person name="Diamond M."/>
            <person name="Durham M.E."/>
            <person name="Foxe J.M."/>
            <person name="Go M."/>
            <person name="Henderson B.A."/>
            <person name="Jones I.B."/>
            <person name="McGettigan J.A."/>
            <person name="Micheletti S.J."/>
            <person name="Nasrallah M.E."/>
            <person name="Ortiz D."/>
            <person name="Piller C.R."/>
            <person name="Privatt S.R."/>
            <person name="Schneider S.L."/>
            <person name="Sharp S."/>
            <person name="Smith T.C."/>
            <person name="Stanton J.D."/>
            <person name="Ullery H.E."/>
            <person name="Wilson R.J."/>
            <person name="Serrano M.G."/>
            <person name="Buck G."/>
            <person name="Lee V."/>
            <person name="Wang Y."/>
            <person name="Carvalho R."/>
            <person name="Voegtly L."/>
            <person name="Shi R."/>
            <person name="Duckworth R."/>
            <person name="Johnson A."/>
            <person name="Loviza R."/>
            <person name="Walstead R."/>
            <person name="Shah Z."/>
            <person name="Kiflezghi M."/>
            <person name="Wade K."/>
            <person name="Ball S.L."/>
            <person name="Bradley K.W."/>
            <person name="Asai D.J."/>
            <person name="Bowman C.A."/>
            <person name="Russell D.A."/>
            <person name="Pope W.H."/>
            <person name="Jacobs-Sera D."/>
            <person name="Hendrix R.W."/>
            <person name="Hatfull G.F."/>
        </authorList>
    </citation>
    <scope>NUCLEOTIDE SEQUENCE [LARGE SCALE GENOMIC DNA]</scope>
    <source>
        <strain evidence="3 4">DSM 27710</strain>
    </source>
</reference>
<dbReference type="InterPro" id="IPR036388">
    <property type="entry name" value="WH-like_DNA-bd_sf"/>
</dbReference>
<dbReference type="PATRIC" id="fig|1391653.3.peg.1567"/>
<dbReference type="KEGG" id="vin:AKJ08_1499"/>
<evidence type="ECO:0000313" key="3">
    <source>
        <dbReference type="EMBL" id="AKU91112.1"/>
    </source>
</evidence>
<feature type="compositionally biased region" description="Basic and acidic residues" evidence="1">
    <location>
        <begin position="27"/>
        <end position="39"/>
    </location>
</feature>
<dbReference type="InterPro" id="IPR000943">
    <property type="entry name" value="RNA_pol_sigma70"/>
</dbReference>
<dbReference type="Gene3D" id="1.10.10.10">
    <property type="entry name" value="Winged helix-like DNA-binding domain superfamily/Winged helix DNA-binding domain"/>
    <property type="match status" value="1"/>
</dbReference>
<evidence type="ECO:0000256" key="1">
    <source>
        <dbReference type="SAM" id="MobiDB-lite"/>
    </source>
</evidence>
<dbReference type="InterPro" id="IPR007630">
    <property type="entry name" value="RNA_pol_sigma70_r4"/>
</dbReference>
<feature type="domain" description="RNA polymerase sigma-70" evidence="2">
    <location>
        <begin position="91"/>
        <end position="117"/>
    </location>
</feature>
<name>A0A0K1PC75_9BACT</name>
<sequence>MSRKEMARDLRKRREAGLLDPEESALDDDRPRSRADCADAPRPCLFVSCKHHLYLDVNPETGSVKLNFPDKEVWELEETCALDVADRGGITLEEVGVIMNLTRERIRQVESRGLHKLRVVAGDDFD</sequence>
<proteinExistence type="predicted"/>
<evidence type="ECO:0000313" key="4">
    <source>
        <dbReference type="Proteomes" id="UP000055590"/>
    </source>
</evidence>
<feature type="region of interest" description="Disordered" evidence="1">
    <location>
        <begin position="1"/>
        <end position="39"/>
    </location>
</feature>
<dbReference type="Proteomes" id="UP000055590">
    <property type="component" value="Chromosome"/>
</dbReference>
<dbReference type="GO" id="GO:0006352">
    <property type="term" value="P:DNA-templated transcription initiation"/>
    <property type="evidence" value="ECO:0007669"/>
    <property type="project" value="InterPro"/>
</dbReference>
<dbReference type="InterPro" id="IPR013324">
    <property type="entry name" value="RNA_pol_sigma_r3/r4-like"/>
</dbReference>
<dbReference type="PROSITE" id="PS00716">
    <property type="entry name" value="SIGMA70_2"/>
    <property type="match status" value="1"/>
</dbReference>
<dbReference type="SUPFAM" id="SSF88659">
    <property type="entry name" value="Sigma3 and sigma4 domains of RNA polymerase sigma factors"/>
    <property type="match status" value="1"/>
</dbReference>
<dbReference type="Pfam" id="PF04545">
    <property type="entry name" value="Sigma70_r4"/>
    <property type="match status" value="1"/>
</dbReference>
<protein>
    <submittedName>
        <fullName evidence="3">DNA-binding protein AsgB</fullName>
    </submittedName>
</protein>
<dbReference type="PRINTS" id="PR00046">
    <property type="entry name" value="SIGMA70FCT"/>
</dbReference>
<organism evidence="3 4">
    <name type="scientific">Vulgatibacter incomptus</name>
    <dbReference type="NCBI Taxonomy" id="1391653"/>
    <lineage>
        <taxon>Bacteria</taxon>
        <taxon>Pseudomonadati</taxon>
        <taxon>Myxococcota</taxon>
        <taxon>Myxococcia</taxon>
        <taxon>Myxococcales</taxon>
        <taxon>Cystobacterineae</taxon>
        <taxon>Vulgatibacteraceae</taxon>
        <taxon>Vulgatibacter</taxon>
    </lineage>
</organism>
<keyword evidence="4" id="KW-1185">Reference proteome</keyword>
<dbReference type="EMBL" id="CP012332">
    <property type="protein sequence ID" value="AKU91112.1"/>
    <property type="molecule type" value="Genomic_DNA"/>
</dbReference>
<dbReference type="STRING" id="1391653.AKJ08_1499"/>
<dbReference type="GO" id="GO:0003677">
    <property type="term" value="F:DNA binding"/>
    <property type="evidence" value="ECO:0007669"/>
    <property type="project" value="UniProtKB-KW"/>
</dbReference>
<gene>
    <name evidence="3" type="ORF">AKJ08_1499</name>
</gene>
<evidence type="ECO:0000259" key="2">
    <source>
        <dbReference type="PROSITE" id="PS00716"/>
    </source>
</evidence>
<dbReference type="GO" id="GO:0003700">
    <property type="term" value="F:DNA-binding transcription factor activity"/>
    <property type="evidence" value="ECO:0007669"/>
    <property type="project" value="InterPro"/>
</dbReference>
<keyword evidence="3" id="KW-0238">DNA-binding</keyword>
<accession>A0A0K1PC75</accession>
<dbReference type="AlphaFoldDB" id="A0A0K1PC75"/>